<protein>
    <submittedName>
        <fullName evidence="6">Metal ABC transporter substrate-binding protein</fullName>
    </submittedName>
</protein>
<evidence type="ECO:0000256" key="1">
    <source>
        <dbReference type="ARBA" id="ARBA00011028"/>
    </source>
</evidence>
<dbReference type="InterPro" id="IPR006127">
    <property type="entry name" value="ZnuA-like"/>
</dbReference>
<feature type="signal peptide" evidence="5">
    <location>
        <begin position="1"/>
        <end position="27"/>
    </location>
</feature>
<dbReference type="InterPro" id="IPR006128">
    <property type="entry name" value="Lipoprotein_PsaA-like"/>
</dbReference>
<dbReference type="PROSITE" id="PS51257">
    <property type="entry name" value="PROKAR_LIPOPROTEIN"/>
    <property type="match status" value="1"/>
</dbReference>
<gene>
    <name evidence="6" type="ORF">KB449_16590</name>
</gene>
<comment type="similarity">
    <text evidence="1 4">Belongs to the bacterial solute-binding protein 9 family.</text>
</comment>
<comment type="caution">
    <text evidence="6">The sequence shown here is derived from an EMBL/GenBank/DDBJ whole genome shotgun (WGS) entry which is preliminary data.</text>
</comment>
<dbReference type="CDD" id="cd01017">
    <property type="entry name" value="AdcA"/>
    <property type="match status" value="1"/>
</dbReference>
<proteinExistence type="inferred from homology"/>
<keyword evidence="3 5" id="KW-0732">Signal</keyword>
<organism evidence="6 7">
    <name type="scientific">Cohnella hashimotonis</name>
    <dbReference type="NCBI Taxonomy" id="2826895"/>
    <lineage>
        <taxon>Bacteria</taxon>
        <taxon>Bacillati</taxon>
        <taxon>Bacillota</taxon>
        <taxon>Bacilli</taxon>
        <taxon>Bacillales</taxon>
        <taxon>Paenibacillaceae</taxon>
        <taxon>Cohnella</taxon>
    </lineage>
</organism>
<evidence type="ECO:0000313" key="6">
    <source>
        <dbReference type="EMBL" id="MDI4646597.1"/>
    </source>
</evidence>
<evidence type="ECO:0000313" key="7">
    <source>
        <dbReference type="Proteomes" id="UP001161691"/>
    </source>
</evidence>
<feature type="chain" id="PRO_5045604745" evidence="5">
    <location>
        <begin position="28"/>
        <end position="318"/>
    </location>
</feature>
<dbReference type="PANTHER" id="PTHR42953:SF3">
    <property type="entry name" value="HIGH-AFFINITY ZINC UPTAKE SYSTEM PROTEIN ZNUA"/>
    <property type="match status" value="1"/>
</dbReference>
<name>A0ABT6TIE3_9BACL</name>
<evidence type="ECO:0000256" key="5">
    <source>
        <dbReference type="SAM" id="SignalP"/>
    </source>
</evidence>
<dbReference type="SUPFAM" id="SSF53807">
    <property type="entry name" value="Helical backbone' metal receptor"/>
    <property type="match status" value="1"/>
</dbReference>
<dbReference type="Proteomes" id="UP001161691">
    <property type="component" value="Unassembled WGS sequence"/>
</dbReference>
<dbReference type="PRINTS" id="PR00691">
    <property type="entry name" value="ADHESINB"/>
</dbReference>
<dbReference type="InterPro" id="IPR006129">
    <property type="entry name" value="AdhesinB"/>
</dbReference>
<keyword evidence="7" id="KW-1185">Reference proteome</keyword>
<dbReference type="PRINTS" id="PR00690">
    <property type="entry name" value="ADHESNFAMILY"/>
</dbReference>
<dbReference type="EMBL" id="JAGRPV010000001">
    <property type="protein sequence ID" value="MDI4646597.1"/>
    <property type="molecule type" value="Genomic_DNA"/>
</dbReference>
<evidence type="ECO:0000256" key="2">
    <source>
        <dbReference type="ARBA" id="ARBA00022448"/>
    </source>
</evidence>
<sequence length="318" mass="33814">MKAMLAKAALTSLALSTLLAGCGSHGAANTASKADPNSGSQHKLKVAASFYPMYEFARQIAGDLADVTLMVPGGVEPHDWEPTPKDMALLSKADVFVYNGIVEGWAGQAISSAGSGQRVDVEASAGLVLEAGGGEEAPDRAEHAGMDPHVWLSPVLAQREVERIRDGLSKADPGHSGDYEANAEAYMDKLQQLDADFRAALGQAKRKTFVTQHAAFGYLAREYGLTQLPISGLSPDQEPTPAQMASVVKEIKLLGISTIFFEELVDPKIAETIASETGAKTDVLNPIEGLTKDDKERGLDYIGMMKQNLSAIEKSLNT</sequence>
<evidence type="ECO:0000256" key="3">
    <source>
        <dbReference type="ARBA" id="ARBA00022729"/>
    </source>
</evidence>
<dbReference type="PANTHER" id="PTHR42953">
    <property type="entry name" value="HIGH-AFFINITY ZINC UPTAKE SYSTEM PROTEIN ZNUA-RELATED"/>
    <property type="match status" value="1"/>
</dbReference>
<accession>A0ABT6TIE3</accession>
<evidence type="ECO:0000256" key="4">
    <source>
        <dbReference type="RuleBase" id="RU003512"/>
    </source>
</evidence>
<dbReference type="RefSeq" id="WP_282909434.1">
    <property type="nucleotide sequence ID" value="NZ_JAGRPV010000001.1"/>
</dbReference>
<reference evidence="6" key="1">
    <citation type="submission" date="2023-04" db="EMBL/GenBank/DDBJ databases">
        <title>Comparative genomic analysis of Cohnella hashimotonis sp. nov., isolated from the International Space Station.</title>
        <authorList>
            <person name="Venkateswaran K."/>
            <person name="Simpson A."/>
        </authorList>
    </citation>
    <scope>NUCLEOTIDE SEQUENCE</scope>
    <source>
        <strain evidence="6">F6_2S_P_1</strain>
    </source>
</reference>
<dbReference type="Pfam" id="PF01297">
    <property type="entry name" value="ZnuA"/>
    <property type="match status" value="1"/>
</dbReference>
<dbReference type="InterPro" id="IPR050492">
    <property type="entry name" value="Bact_metal-bind_prot9"/>
</dbReference>
<keyword evidence="2 4" id="KW-0813">Transport</keyword>
<dbReference type="Gene3D" id="3.40.50.1980">
    <property type="entry name" value="Nitrogenase molybdenum iron protein domain"/>
    <property type="match status" value="2"/>
</dbReference>